<dbReference type="PANTHER" id="PTHR11926">
    <property type="entry name" value="GLUCOSYL/GLUCURONOSYL TRANSFERASES"/>
    <property type="match status" value="1"/>
</dbReference>
<dbReference type="Proteomes" id="UP000230069">
    <property type="component" value="Unassembled WGS sequence"/>
</dbReference>
<dbReference type="FunCoup" id="A0A2G5CZP3">
    <property type="interactions" value="151"/>
</dbReference>
<dbReference type="EMBL" id="KZ305049">
    <property type="protein sequence ID" value="PIA36742.1"/>
    <property type="molecule type" value="Genomic_DNA"/>
</dbReference>
<evidence type="ECO:0000256" key="2">
    <source>
        <dbReference type="ARBA" id="ARBA00022679"/>
    </source>
</evidence>
<gene>
    <name evidence="5" type="ORF">AQUCO_03200010v1</name>
</gene>
<dbReference type="Gene3D" id="3.40.50.2000">
    <property type="entry name" value="Glycogen Phosphorylase B"/>
    <property type="match status" value="2"/>
</dbReference>
<evidence type="ECO:0000256" key="4">
    <source>
        <dbReference type="RuleBase" id="RU362057"/>
    </source>
</evidence>
<accession>A0A2G5CZP3</accession>
<evidence type="ECO:0000313" key="5">
    <source>
        <dbReference type="EMBL" id="PIA36742.1"/>
    </source>
</evidence>
<dbReference type="CDD" id="cd03784">
    <property type="entry name" value="GT1_Gtf-like"/>
    <property type="match status" value="1"/>
</dbReference>
<dbReference type="OrthoDB" id="5835829at2759"/>
<protein>
    <recommendedName>
        <fullName evidence="4">Glycosyltransferase</fullName>
        <ecNumber evidence="4">2.4.1.-</ecNumber>
    </recommendedName>
</protein>
<dbReference type="GO" id="GO:0010294">
    <property type="term" value="F:abscisic acid glucosyltransferase activity"/>
    <property type="evidence" value="ECO:0007669"/>
    <property type="project" value="TreeGrafter"/>
</dbReference>
<dbReference type="GO" id="GO:0080043">
    <property type="term" value="F:quercetin 3-O-glucosyltransferase activity"/>
    <property type="evidence" value="ECO:0007669"/>
    <property type="project" value="TreeGrafter"/>
</dbReference>
<dbReference type="SUPFAM" id="SSF53756">
    <property type="entry name" value="UDP-Glycosyltransferase/glycogen phosphorylase"/>
    <property type="match status" value="1"/>
</dbReference>
<reference evidence="5 6" key="1">
    <citation type="submission" date="2017-09" db="EMBL/GenBank/DDBJ databases">
        <title>WGS assembly of Aquilegia coerulea Goldsmith.</title>
        <authorList>
            <person name="Hodges S."/>
            <person name="Kramer E."/>
            <person name="Nordborg M."/>
            <person name="Tomkins J."/>
            <person name="Borevitz J."/>
            <person name="Derieg N."/>
            <person name="Yan J."/>
            <person name="Mihaltcheva S."/>
            <person name="Hayes R.D."/>
            <person name="Rokhsar D."/>
        </authorList>
    </citation>
    <scope>NUCLEOTIDE SEQUENCE [LARGE SCALE GENOMIC DNA]</scope>
    <source>
        <strain evidence="6">cv. Goldsmith</strain>
    </source>
</reference>
<evidence type="ECO:0000313" key="6">
    <source>
        <dbReference type="Proteomes" id="UP000230069"/>
    </source>
</evidence>
<dbReference type="GO" id="GO:0080044">
    <property type="term" value="F:quercetin 7-O-glucosyltransferase activity"/>
    <property type="evidence" value="ECO:0007669"/>
    <property type="project" value="TreeGrafter"/>
</dbReference>
<comment type="similarity">
    <text evidence="1 3">Belongs to the UDP-glycosyltransferase family.</text>
</comment>
<sequence length="473" mass="52708">MVQENEEVHVLMVTLAAQGNINPMIMLAKVLLSKGIHVTLATTEASRKRLLNSSASSITNTATNSKFYWEFYSDGLSDDFDRVNNIEVGVKSIFTYSPPSVSNIIKKLSDVRKFSYVIYNPFVPWAFDVAVEHNIPCAMLWIQPCALYAMYYHFYNDLSPFPTMENPDIPIELPGLPVLCMDDMPSFIHPSAPFPLCKTLLTSMIKNLDKVKWVLGNSFYDLEKDVIDAIDQLHPITPVGPLVPPIILGKEESVKGNADMWNADDSCLEWLDKKSNMSVIYISFGSLSVFSAEQMENIALALKKTNRPFLWVVKPPENPTADGKGELPKGFIEDTKQQGLVVTWCSQAKVLSHPSIACFMSHCGWNSLLEAVTLGVPVIALPQWTDQPANAKMLIHVFKMGIKLRQEANGIISKDEVERCILEITEGPMAKEFKKNATHWKDAARKAVACGGSSDKNLDLFISDIRGFSPKSL</sequence>
<dbReference type="AlphaFoldDB" id="A0A2G5CZP3"/>
<name>A0A2G5CZP3_AQUCA</name>
<organism evidence="5 6">
    <name type="scientific">Aquilegia coerulea</name>
    <name type="common">Rocky mountain columbine</name>
    <dbReference type="NCBI Taxonomy" id="218851"/>
    <lineage>
        <taxon>Eukaryota</taxon>
        <taxon>Viridiplantae</taxon>
        <taxon>Streptophyta</taxon>
        <taxon>Embryophyta</taxon>
        <taxon>Tracheophyta</taxon>
        <taxon>Spermatophyta</taxon>
        <taxon>Magnoliopsida</taxon>
        <taxon>Ranunculales</taxon>
        <taxon>Ranunculaceae</taxon>
        <taxon>Thalictroideae</taxon>
        <taxon>Aquilegia</taxon>
    </lineage>
</organism>
<dbReference type="EC" id="2.4.1.-" evidence="4"/>
<dbReference type="InterPro" id="IPR002213">
    <property type="entry name" value="UDP_glucos_trans"/>
</dbReference>
<dbReference type="FunFam" id="3.40.50.2000:FF:000019">
    <property type="entry name" value="Glycosyltransferase"/>
    <property type="match status" value="1"/>
</dbReference>
<keyword evidence="3" id="KW-0328">Glycosyltransferase</keyword>
<dbReference type="PROSITE" id="PS00375">
    <property type="entry name" value="UDPGT"/>
    <property type="match status" value="1"/>
</dbReference>
<keyword evidence="6" id="KW-1185">Reference proteome</keyword>
<dbReference type="Pfam" id="PF00201">
    <property type="entry name" value="UDPGT"/>
    <property type="match status" value="1"/>
</dbReference>
<dbReference type="InParanoid" id="A0A2G5CZP3"/>
<evidence type="ECO:0000256" key="1">
    <source>
        <dbReference type="ARBA" id="ARBA00009995"/>
    </source>
</evidence>
<proteinExistence type="inferred from homology"/>
<dbReference type="STRING" id="218851.A0A2G5CZP3"/>
<dbReference type="InterPro" id="IPR035595">
    <property type="entry name" value="UDP_glycos_trans_CS"/>
</dbReference>
<keyword evidence="2 3" id="KW-0808">Transferase</keyword>
<evidence type="ECO:0000256" key="3">
    <source>
        <dbReference type="RuleBase" id="RU003718"/>
    </source>
</evidence>
<dbReference type="PANTHER" id="PTHR11926:SF1264">
    <property type="entry name" value="GLYCOSYLTRANSFERASE-RELATED"/>
    <property type="match status" value="1"/>
</dbReference>